<evidence type="ECO:0000256" key="2">
    <source>
        <dbReference type="ARBA" id="ARBA00004223"/>
    </source>
</evidence>
<keyword evidence="4" id="KW-0732">Signal</keyword>
<dbReference type="PANTHER" id="PTHR11071">
    <property type="entry name" value="PEPTIDYL-PROLYL CIS-TRANS ISOMERASE"/>
    <property type="match status" value="1"/>
</dbReference>
<evidence type="ECO:0000256" key="3">
    <source>
        <dbReference type="ARBA" id="ARBA00004319"/>
    </source>
</evidence>
<proteinExistence type="inferred from homology"/>
<evidence type="ECO:0000313" key="12">
    <source>
        <dbReference type="Ensembl" id="ENSACDP00005018365.1"/>
    </source>
</evidence>
<keyword evidence="5" id="KW-0256">Endoplasmic reticulum</keyword>
<comment type="catalytic activity">
    <reaction evidence="1 10">
        <text>[protein]-peptidylproline (omega=180) = [protein]-peptidylproline (omega=0)</text>
        <dbReference type="Rhea" id="RHEA:16237"/>
        <dbReference type="Rhea" id="RHEA-COMP:10747"/>
        <dbReference type="Rhea" id="RHEA-COMP:10748"/>
        <dbReference type="ChEBI" id="CHEBI:83833"/>
        <dbReference type="ChEBI" id="CHEBI:83834"/>
        <dbReference type="EC" id="5.2.1.8"/>
    </reaction>
</comment>
<dbReference type="GO" id="GO:0016018">
    <property type="term" value="F:cyclosporin A binding"/>
    <property type="evidence" value="ECO:0007669"/>
    <property type="project" value="TreeGrafter"/>
</dbReference>
<comment type="function">
    <text evidence="10">PPIases accelerate the folding of proteins. It catalyzes the cis-trans isomerization of proline imidic peptide bonds in oligopeptides.</text>
</comment>
<reference evidence="12" key="2">
    <citation type="submission" date="2025-09" db="UniProtKB">
        <authorList>
            <consortium name="Ensembl"/>
        </authorList>
    </citation>
    <scope>IDENTIFICATION</scope>
</reference>
<evidence type="ECO:0000256" key="7">
    <source>
        <dbReference type="ARBA" id="ARBA00023235"/>
    </source>
</evidence>
<dbReference type="PROSITE" id="PS00170">
    <property type="entry name" value="CSA_PPIASE_1"/>
    <property type="match status" value="1"/>
</dbReference>
<dbReference type="InterPro" id="IPR020892">
    <property type="entry name" value="Cyclophilin-type_PPIase_CS"/>
</dbReference>
<dbReference type="Pfam" id="PF00160">
    <property type="entry name" value="Pro_isomerase"/>
    <property type="match status" value="1"/>
</dbReference>
<dbReference type="InterPro" id="IPR029000">
    <property type="entry name" value="Cyclophilin-like_dom_sf"/>
</dbReference>
<protein>
    <recommendedName>
        <fullName evidence="10">Peptidyl-prolyl cis-trans isomerase</fullName>
        <shortName evidence="10">PPIase</shortName>
        <ecNumber evidence="10">5.2.1.8</ecNumber>
    </recommendedName>
</protein>
<dbReference type="Gene3D" id="2.40.100.10">
    <property type="entry name" value="Cyclophilin-like"/>
    <property type="match status" value="1"/>
</dbReference>
<dbReference type="AlphaFoldDB" id="A0A8B9EBS5"/>
<keyword evidence="13" id="KW-1185">Reference proteome</keyword>
<dbReference type="PANTHER" id="PTHR11071:SF477">
    <property type="entry name" value="PEPTIDYL-PROLYL CIS-TRANS ISOMERASE B"/>
    <property type="match status" value="1"/>
</dbReference>
<dbReference type="CDD" id="cd01926">
    <property type="entry name" value="cyclophilin_ABH_like"/>
    <property type="match status" value="1"/>
</dbReference>
<evidence type="ECO:0000256" key="8">
    <source>
        <dbReference type="ARBA" id="ARBA00037532"/>
    </source>
</evidence>
<dbReference type="GO" id="GO:0042470">
    <property type="term" value="C:melanosome"/>
    <property type="evidence" value="ECO:0007669"/>
    <property type="project" value="UniProtKB-SubCell"/>
</dbReference>
<evidence type="ECO:0000256" key="10">
    <source>
        <dbReference type="RuleBase" id="RU363019"/>
    </source>
</evidence>
<dbReference type="FunFam" id="2.40.100.10:FF:000001">
    <property type="entry name" value="Peptidyl-prolyl cis-trans isomerase"/>
    <property type="match status" value="1"/>
</dbReference>
<dbReference type="SUPFAM" id="SSF50891">
    <property type="entry name" value="Cyclophilin-like"/>
    <property type="match status" value="1"/>
</dbReference>
<evidence type="ECO:0000313" key="13">
    <source>
        <dbReference type="Proteomes" id="UP000694521"/>
    </source>
</evidence>
<comment type="function">
    <text evidence="8">PPIase that catalyzes the cis-trans isomerization of proline imidic peptide bonds in oligopeptides and may therefore assist protein folding.</text>
</comment>
<dbReference type="EC" id="5.2.1.8" evidence="10"/>
<dbReference type="GO" id="GO:0005788">
    <property type="term" value="C:endoplasmic reticulum lumen"/>
    <property type="evidence" value="ECO:0007669"/>
    <property type="project" value="UniProtKB-SubCell"/>
</dbReference>
<organism evidence="12 13">
    <name type="scientific">Anser cygnoides</name>
    <name type="common">Swan goose</name>
    <dbReference type="NCBI Taxonomy" id="8845"/>
    <lineage>
        <taxon>Eukaryota</taxon>
        <taxon>Metazoa</taxon>
        <taxon>Chordata</taxon>
        <taxon>Craniata</taxon>
        <taxon>Vertebrata</taxon>
        <taxon>Euteleostomi</taxon>
        <taxon>Archelosauria</taxon>
        <taxon>Archosauria</taxon>
        <taxon>Dinosauria</taxon>
        <taxon>Saurischia</taxon>
        <taxon>Theropoda</taxon>
        <taxon>Coelurosauria</taxon>
        <taxon>Aves</taxon>
        <taxon>Neognathae</taxon>
        <taxon>Galloanserae</taxon>
        <taxon>Anseriformes</taxon>
        <taxon>Anatidae</taxon>
        <taxon>Anserinae</taxon>
        <taxon>Anser</taxon>
    </lineage>
</organism>
<evidence type="ECO:0000256" key="4">
    <source>
        <dbReference type="ARBA" id="ARBA00022729"/>
    </source>
</evidence>
<reference evidence="12" key="1">
    <citation type="submission" date="2025-08" db="UniProtKB">
        <authorList>
            <consortium name="Ensembl"/>
        </authorList>
    </citation>
    <scope>IDENTIFICATION</scope>
</reference>
<feature type="domain" description="PPIase cyclophilin-type" evidence="11">
    <location>
        <begin position="16"/>
        <end position="185"/>
    </location>
</feature>
<dbReference type="PRINTS" id="PR00153">
    <property type="entry name" value="CSAPPISMRASE"/>
</dbReference>
<evidence type="ECO:0000256" key="6">
    <source>
        <dbReference type="ARBA" id="ARBA00023110"/>
    </source>
</evidence>
<dbReference type="PROSITE" id="PS50072">
    <property type="entry name" value="CSA_PPIASE_2"/>
    <property type="match status" value="1"/>
</dbReference>
<accession>A0A8B9EBS5</accession>
<comment type="similarity">
    <text evidence="9">Belongs to the cyclophilin-type PPIase family. PPIase B subfamily.</text>
</comment>
<keyword evidence="7 10" id="KW-0413">Isomerase</keyword>
<dbReference type="GO" id="GO:0006457">
    <property type="term" value="P:protein folding"/>
    <property type="evidence" value="ECO:0007669"/>
    <property type="project" value="InterPro"/>
</dbReference>
<dbReference type="GO" id="GO:0003755">
    <property type="term" value="F:peptidyl-prolyl cis-trans isomerase activity"/>
    <property type="evidence" value="ECO:0007669"/>
    <property type="project" value="UniProtKB-UniRule"/>
</dbReference>
<dbReference type="PIRSF" id="PIRSF001467">
    <property type="entry name" value="Peptidylpro_ismrse"/>
    <property type="match status" value="1"/>
</dbReference>
<dbReference type="InterPro" id="IPR002130">
    <property type="entry name" value="Cyclophilin-type_PPIase_dom"/>
</dbReference>
<evidence type="ECO:0000256" key="1">
    <source>
        <dbReference type="ARBA" id="ARBA00000971"/>
    </source>
</evidence>
<evidence type="ECO:0000256" key="9">
    <source>
        <dbReference type="ARBA" id="ARBA00038340"/>
    </source>
</evidence>
<sequence length="197" mass="21424">VSRRAPGNAPAAPKVFFDLRLGEEDVGRVVIGLFGKTVPKTVENFVALATGEVRTAGGQPWGGRKGFGFKGSKFHRVIKDFMIQGGDFTRGDGTGGKSIYGDRFPDENFKLKHYGPGWVSMANAGKDTNGSQFFITTVKTPWLDGKHVVFGKVLEGMDVVRKVENTKTDSRDKPLKDVTIADCGTIEVEKPFAIAKE</sequence>
<dbReference type="Ensembl" id="ENSACDT00005022022.1">
    <property type="protein sequence ID" value="ENSACDP00005018365.1"/>
    <property type="gene ID" value="ENSACDG00005013370.1"/>
</dbReference>
<comment type="subcellular location">
    <subcellularLocation>
        <location evidence="3">Endoplasmic reticulum lumen</location>
    </subcellularLocation>
    <subcellularLocation>
        <location evidence="2">Melanosome</location>
    </subcellularLocation>
</comment>
<name>A0A8B9EBS5_ANSCY</name>
<keyword evidence="6 10" id="KW-0697">Rotamase</keyword>
<dbReference type="Proteomes" id="UP000694521">
    <property type="component" value="Unplaced"/>
</dbReference>
<evidence type="ECO:0000256" key="5">
    <source>
        <dbReference type="ARBA" id="ARBA00022824"/>
    </source>
</evidence>
<dbReference type="InterPro" id="IPR024936">
    <property type="entry name" value="Cyclophilin-type_PPIase"/>
</dbReference>
<evidence type="ECO:0000259" key="11">
    <source>
        <dbReference type="PROSITE" id="PS50072"/>
    </source>
</evidence>